<reference evidence="1" key="2">
    <citation type="submission" date="2014-07" db="EMBL/GenBank/DDBJ databases">
        <authorList>
            <person name="Hull J."/>
        </authorList>
    </citation>
    <scope>NUCLEOTIDE SEQUENCE</scope>
</reference>
<name>A0A0A9XBB2_LYGHE</name>
<dbReference type="EMBL" id="GDHC01017185">
    <property type="protein sequence ID" value="JAQ01444.1"/>
    <property type="molecule type" value="Transcribed_RNA"/>
</dbReference>
<accession>A0A0A9XBB2</accession>
<sequence length="178" mass="19646">MCILSVVIHGSYVHPSLTSSIPNDNVHNDTDIIISYQFTMVMKLMEGRVVGIAIIETIHDDDHANLPYTVPGTETAGELSQRFYETVYTYGIASENVRTLIAKDATFDLQFMGDGEESFSGVHGYEKLYSQLRQYRKRAGLQAITNVSSEVCKPILTTATAVVTMCMIPATHADSANF</sequence>
<reference evidence="1" key="1">
    <citation type="journal article" date="2014" name="PLoS ONE">
        <title>Transcriptome-Based Identification of ABC Transporters in the Western Tarnished Plant Bug Lygus hesperus.</title>
        <authorList>
            <person name="Hull J.J."/>
            <person name="Chaney K."/>
            <person name="Geib S.M."/>
            <person name="Fabrick J.A."/>
            <person name="Brent C.S."/>
            <person name="Walsh D."/>
            <person name="Lavine L.C."/>
        </authorList>
    </citation>
    <scope>NUCLEOTIDE SEQUENCE</scope>
</reference>
<evidence type="ECO:0000313" key="2">
    <source>
        <dbReference type="EMBL" id="JAG18008.1"/>
    </source>
</evidence>
<dbReference type="EMBL" id="GBHO01025596">
    <property type="protein sequence ID" value="JAG18008.1"/>
    <property type="molecule type" value="Transcribed_RNA"/>
</dbReference>
<dbReference type="EMBL" id="GDHC01017060">
    <property type="protein sequence ID" value="JAQ01569.1"/>
    <property type="molecule type" value="Transcribed_RNA"/>
</dbReference>
<protein>
    <submittedName>
        <fullName evidence="1">Protein FYV12</fullName>
    </submittedName>
</protein>
<evidence type="ECO:0000313" key="4">
    <source>
        <dbReference type="EMBL" id="JAQ01569.1"/>
    </source>
</evidence>
<evidence type="ECO:0000313" key="3">
    <source>
        <dbReference type="EMBL" id="JAQ01444.1"/>
    </source>
</evidence>
<dbReference type="EMBL" id="GBHO01025597">
    <property type="protein sequence ID" value="JAG18007.1"/>
    <property type="molecule type" value="Transcribed_RNA"/>
</dbReference>
<reference evidence="3" key="3">
    <citation type="journal article" date="2016" name="Gigascience">
        <title>De novo construction of an expanded transcriptome assembly for the western tarnished plant bug, Lygus hesperus.</title>
        <authorList>
            <person name="Tassone E.E."/>
            <person name="Geib S.M."/>
            <person name="Hall B."/>
            <person name="Fabrick J.A."/>
            <person name="Brent C.S."/>
            <person name="Hull J.J."/>
        </authorList>
    </citation>
    <scope>NUCLEOTIDE SEQUENCE</scope>
</reference>
<dbReference type="AlphaFoldDB" id="A0A0A9XBB2"/>
<evidence type="ECO:0000313" key="1">
    <source>
        <dbReference type="EMBL" id="JAG18007.1"/>
    </source>
</evidence>
<organism evidence="1">
    <name type="scientific">Lygus hesperus</name>
    <name type="common">Western plant bug</name>
    <dbReference type="NCBI Taxonomy" id="30085"/>
    <lineage>
        <taxon>Eukaryota</taxon>
        <taxon>Metazoa</taxon>
        <taxon>Ecdysozoa</taxon>
        <taxon>Arthropoda</taxon>
        <taxon>Hexapoda</taxon>
        <taxon>Insecta</taxon>
        <taxon>Pterygota</taxon>
        <taxon>Neoptera</taxon>
        <taxon>Paraneoptera</taxon>
        <taxon>Hemiptera</taxon>
        <taxon>Heteroptera</taxon>
        <taxon>Panheteroptera</taxon>
        <taxon>Cimicomorpha</taxon>
        <taxon>Miridae</taxon>
        <taxon>Mirini</taxon>
        <taxon>Lygus</taxon>
    </lineage>
</organism>
<proteinExistence type="predicted"/>
<gene>
    <name evidence="1" type="primary">FYV12_1</name>
    <name evidence="2" type="synonym">FYV12_0</name>
    <name evidence="2" type="ORF">CM83_7768</name>
    <name evidence="1" type="ORF">CM83_7771</name>
    <name evidence="4" type="ORF">g.17575</name>
    <name evidence="3" type="ORF">g.17579</name>
</gene>